<dbReference type="GO" id="GO:0004673">
    <property type="term" value="F:protein histidine kinase activity"/>
    <property type="evidence" value="ECO:0007669"/>
    <property type="project" value="UniProtKB-EC"/>
</dbReference>
<name>A0A3N4U9I8_9RHOB</name>
<dbReference type="SUPFAM" id="SSF55874">
    <property type="entry name" value="ATPase domain of HSP90 chaperone/DNA topoisomerase II/histidine kinase"/>
    <property type="match status" value="1"/>
</dbReference>
<comment type="catalytic activity">
    <reaction evidence="1">
        <text>ATP + protein L-histidine = ADP + protein N-phospho-L-histidine.</text>
        <dbReference type="EC" id="2.7.13.3"/>
    </reaction>
</comment>
<gene>
    <name evidence="10" type="ORF">EDD53_1536</name>
</gene>
<dbReference type="Gene3D" id="3.30.450.20">
    <property type="entry name" value="PAS domain"/>
    <property type="match status" value="2"/>
</dbReference>
<evidence type="ECO:0000313" key="11">
    <source>
        <dbReference type="Proteomes" id="UP000269689"/>
    </source>
</evidence>
<keyword evidence="8" id="KW-1133">Transmembrane helix</keyword>
<evidence type="ECO:0000256" key="5">
    <source>
        <dbReference type="ARBA" id="ARBA00022741"/>
    </source>
</evidence>
<keyword evidence="5" id="KW-0547">Nucleotide-binding</keyword>
<feature type="domain" description="Signal transduction histidine kinase subgroup 2 dimerisation and phosphoacceptor" evidence="9">
    <location>
        <begin position="372"/>
        <end position="445"/>
    </location>
</feature>
<keyword evidence="4" id="KW-0808">Transferase</keyword>
<keyword evidence="7" id="KW-0067">ATP-binding</keyword>
<dbReference type="EC" id="2.7.13.3" evidence="2"/>
<keyword evidence="3" id="KW-0597">Phosphoprotein</keyword>
<evidence type="ECO:0000256" key="3">
    <source>
        <dbReference type="ARBA" id="ARBA00022553"/>
    </source>
</evidence>
<evidence type="ECO:0000256" key="8">
    <source>
        <dbReference type="SAM" id="Phobius"/>
    </source>
</evidence>
<dbReference type="PANTHER" id="PTHR41523:SF8">
    <property type="entry name" value="ETHYLENE RESPONSE SENSOR PROTEIN"/>
    <property type="match status" value="1"/>
</dbReference>
<keyword evidence="6 10" id="KW-0418">Kinase</keyword>
<keyword evidence="8" id="KW-0812">Transmembrane</keyword>
<proteinExistence type="predicted"/>
<dbReference type="Gene3D" id="3.30.565.10">
    <property type="entry name" value="Histidine kinase-like ATPase, C-terminal domain"/>
    <property type="match status" value="1"/>
</dbReference>
<evidence type="ECO:0000256" key="6">
    <source>
        <dbReference type="ARBA" id="ARBA00022777"/>
    </source>
</evidence>
<organism evidence="10 11">
    <name type="scientific">Pacificibacter maritimus</name>
    <dbReference type="NCBI Taxonomy" id="762213"/>
    <lineage>
        <taxon>Bacteria</taxon>
        <taxon>Pseudomonadati</taxon>
        <taxon>Pseudomonadota</taxon>
        <taxon>Alphaproteobacteria</taxon>
        <taxon>Rhodobacterales</taxon>
        <taxon>Roseobacteraceae</taxon>
        <taxon>Pacificibacter</taxon>
    </lineage>
</organism>
<evidence type="ECO:0000256" key="1">
    <source>
        <dbReference type="ARBA" id="ARBA00000085"/>
    </source>
</evidence>
<dbReference type="EMBL" id="RKQK01000002">
    <property type="protein sequence ID" value="RPE67132.1"/>
    <property type="molecule type" value="Genomic_DNA"/>
</dbReference>
<protein>
    <recommendedName>
        <fullName evidence="2">histidine kinase</fullName>
        <ecNumber evidence="2">2.7.13.3</ecNumber>
    </recommendedName>
</protein>
<comment type="caution">
    <text evidence="10">The sequence shown here is derived from an EMBL/GenBank/DDBJ whole genome shotgun (WGS) entry which is preliminary data.</text>
</comment>
<keyword evidence="8" id="KW-0472">Membrane</keyword>
<evidence type="ECO:0000256" key="4">
    <source>
        <dbReference type="ARBA" id="ARBA00022679"/>
    </source>
</evidence>
<evidence type="ECO:0000259" key="9">
    <source>
        <dbReference type="Pfam" id="PF07568"/>
    </source>
</evidence>
<dbReference type="InterPro" id="IPR036890">
    <property type="entry name" value="HATPase_C_sf"/>
</dbReference>
<keyword evidence="11" id="KW-1185">Reference proteome</keyword>
<reference evidence="10 11" key="1">
    <citation type="submission" date="2018-11" db="EMBL/GenBank/DDBJ databases">
        <title>Genomic Encyclopedia of Type Strains, Phase IV (KMG-IV): sequencing the most valuable type-strain genomes for metagenomic binning, comparative biology and taxonomic classification.</title>
        <authorList>
            <person name="Goeker M."/>
        </authorList>
    </citation>
    <scope>NUCLEOTIDE SEQUENCE [LARGE SCALE GENOMIC DNA]</scope>
    <source>
        <strain evidence="10 11">DSM 104731</strain>
    </source>
</reference>
<sequence>MKMKLSLRLIHRLWFRIAVLLSLALFPIGLISVSLAHQFAQAADQRAEAALLALTSQAAQREEALIRAGFGSSNALAAVMGAVLKSTDACSDIFADFIEDNPDFSFSGFVDVDGILQCGSDMDGFDFSENPVYQGMRENPAVRSDLVRFGPISKTTVIVLSTPVFIDNIFQGYVAVSLPSREMNIDFEQIPDGRPVTLVTFNKDGDVLSAESGLRDVGKHLPVGRSLADLAQKQRIAFSGETREGERRVFAVVPILPNQIYAIGSWSRTNLSVAPGLAMATPMIFPIVMWLTCLGVAYFAVDRLVIKHIRRLGRDMLRFTRTRRHNDIPVDNSAPIEVREIDLAWRNLAEQIIRDEAELEGTIHDKTVLLKEVHHRVKNNLQLIASIVNMKMRKARSPEARVALKEVQGRVMSIAMVHRNLYETSTEGRVRADELLNSIIGTLLSAGLPNEVRLDSKVSYDPITLYPDQAVPLSLLAAESITNALKYLGYTKGERPRIVVTLEKLTKDRGILIIENSKGIPLTSPDQASGTGLGQGLIGAFARQIGGTLEVLDTEHLYQIKVEFPLATFDEEHSESDFTELS</sequence>
<dbReference type="GO" id="GO:0005524">
    <property type="term" value="F:ATP binding"/>
    <property type="evidence" value="ECO:0007669"/>
    <property type="project" value="UniProtKB-KW"/>
</dbReference>
<dbReference type="AlphaFoldDB" id="A0A3N4U9I8"/>
<accession>A0A3N4U9I8</accession>
<dbReference type="InterPro" id="IPR011495">
    <property type="entry name" value="Sig_transdc_His_kin_sub2_dim/P"/>
</dbReference>
<dbReference type="PANTHER" id="PTHR41523">
    <property type="entry name" value="TWO-COMPONENT SYSTEM SENSOR PROTEIN"/>
    <property type="match status" value="1"/>
</dbReference>
<evidence type="ECO:0000313" key="10">
    <source>
        <dbReference type="EMBL" id="RPE67132.1"/>
    </source>
</evidence>
<dbReference type="Proteomes" id="UP000269689">
    <property type="component" value="Unassembled WGS sequence"/>
</dbReference>
<dbReference type="Pfam" id="PF07568">
    <property type="entry name" value="HisKA_2"/>
    <property type="match status" value="1"/>
</dbReference>
<evidence type="ECO:0000256" key="2">
    <source>
        <dbReference type="ARBA" id="ARBA00012438"/>
    </source>
</evidence>
<evidence type="ECO:0000256" key="7">
    <source>
        <dbReference type="ARBA" id="ARBA00022840"/>
    </source>
</evidence>
<feature type="transmembrane region" description="Helical" evidence="8">
    <location>
        <begin position="277"/>
        <end position="301"/>
    </location>
</feature>